<dbReference type="RefSeq" id="WP_012505608.1">
    <property type="nucleotide sequence ID" value="NC_011059.1"/>
</dbReference>
<dbReference type="EMBL" id="CP001108">
    <property type="protein sequence ID" value="ACF46071.1"/>
    <property type="molecule type" value="Genomic_DNA"/>
</dbReference>
<sequence length="156" mass="17451">MKQSLTFLKQLCVLLLFVGLSACGSNSDTLKAEIEENMQSVSDQLTALNSTKMEQESVVDGLEEDLKWEYSPEFETAVKAYVAEVDNLKENIAELDAIYDALGGYLVKLNAGPLEFSQTLIEEMAEEKIDRAEEISADNEEIQEKLYDLGDKIDEL</sequence>
<protein>
    <recommendedName>
        <fullName evidence="4">Lipoprotein</fullName>
    </recommendedName>
</protein>
<keyword evidence="1" id="KW-0732">Signal</keyword>
<accession>B4S7N4</accession>
<dbReference type="KEGG" id="paa:Paes_1032"/>
<dbReference type="STRING" id="290512.Paes_1032"/>
<evidence type="ECO:0000313" key="3">
    <source>
        <dbReference type="Proteomes" id="UP000002725"/>
    </source>
</evidence>
<keyword evidence="3" id="KW-1185">Reference proteome</keyword>
<gene>
    <name evidence="2" type="ordered locus">Paes_1032</name>
</gene>
<evidence type="ECO:0000256" key="1">
    <source>
        <dbReference type="SAM" id="SignalP"/>
    </source>
</evidence>
<proteinExistence type="predicted"/>
<dbReference type="Proteomes" id="UP000002725">
    <property type="component" value="Chromosome"/>
</dbReference>
<evidence type="ECO:0008006" key="4">
    <source>
        <dbReference type="Google" id="ProtNLM"/>
    </source>
</evidence>
<feature type="chain" id="PRO_5002825770" description="Lipoprotein" evidence="1">
    <location>
        <begin position="28"/>
        <end position="156"/>
    </location>
</feature>
<evidence type="ECO:0000313" key="2">
    <source>
        <dbReference type="EMBL" id="ACF46071.1"/>
    </source>
</evidence>
<dbReference type="PROSITE" id="PS51257">
    <property type="entry name" value="PROKAR_LIPOPROTEIN"/>
    <property type="match status" value="1"/>
</dbReference>
<organism evidence="2 3">
    <name type="scientific">Prosthecochloris aestuarii (strain DSM 271 / SK 413)</name>
    <dbReference type="NCBI Taxonomy" id="290512"/>
    <lineage>
        <taxon>Bacteria</taxon>
        <taxon>Pseudomonadati</taxon>
        <taxon>Chlorobiota</taxon>
        <taxon>Chlorobiia</taxon>
        <taxon>Chlorobiales</taxon>
        <taxon>Chlorobiaceae</taxon>
        <taxon>Prosthecochloris</taxon>
    </lineage>
</organism>
<feature type="signal peptide" evidence="1">
    <location>
        <begin position="1"/>
        <end position="27"/>
    </location>
</feature>
<name>B4S7N4_PROA2</name>
<dbReference type="AlphaFoldDB" id="B4S7N4"/>
<reference evidence="2" key="1">
    <citation type="submission" date="2008-06" db="EMBL/GenBank/DDBJ databases">
        <title>Complete sequence of chromosome of Prosthecochloris aestuarii DSM 271.</title>
        <authorList>
            <consortium name="US DOE Joint Genome Institute"/>
            <person name="Lucas S."/>
            <person name="Copeland A."/>
            <person name="Lapidus A."/>
            <person name="Glavina del Rio T."/>
            <person name="Dalin E."/>
            <person name="Tice H."/>
            <person name="Bruce D."/>
            <person name="Goodwin L."/>
            <person name="Pitluck S."/>
            <person name="Schmutz J."/>
            <person name="Larimer F."/>
            <person name="Land M."/>
            <person name="Hauser L."/>
            <person name="Kyrpides N."/>
            <person name="Anderson I."/>
            <person name="Liu Z."/>
            <person name="Li T."/>
            <person name="Zhao F."/>
            <person name="Overmann J."/>
            <person name="Bryant D.A."/>
            <person name="Richardson P."/>
        </authorList>
    </citation>
    <scope>NUCLEOTIDE SEQUENCE [LARGE SCALE GENOMIC DNA]</scope>
    <source>
        <strain evidence="2">DSM 271</strain>
    </source>
</reference>
<dbReference type="HOGENOM" id="CLU_1685007_0_0_10"/>